<feature type="compositionally biased region" description="Polar residues" evidence="1">
    <location>
        <begin position="205"/>
        <end position="218"/>
    </location>
</feature>
<sequence>MTTINTKDESDVLYALALAMPTPDPKTLDEFVRKHPQHAAALTEFAVELALNAQSIDDEEGDESVDGAVSPAVSRAISHFQNISFELEQKGLPGDLEKKGLPEAPKSFGNPFASLSTEGFRAYAAKLGANSIFVMKLRDGRIESESIYARPGFCKVAADGLDIPVEALMAHVRSGPTVSAQQLHKSDSKPVADKRETFEEAVRSSGLTPQQQQRLLEM</sequence>
<accession>A0A212KY69</accession>
<gene>
    <name evidence="2" type="ORF">KL86PLE_10075</name>
</gene>
<evidence type="ECO:0000256" key="1">
    <source>
        <dbReference type="SAM" id="MobiDB-lite"/>
    </source>
</evidence>
<proteinExistence type="predicted"/>
<dbReference type="RefSeq" id="WP_288195471.1">
    <property type="nucleotide sequence ID" value="NZ_LT608334.1"/>
</dbReference>
<dbReference type="EMBL" id="FMJD01000001">
    <property type="protein sequence ID" value="SCM70206.1"/>
    <property type="molecule type" value="Genomic_DNA"/>
</dbReference>
<protein>
    <submittedName>
        <fullName evidence="2">Uncharacterized protein</fullName>
    </submittedName>
</protein>
<name>A0A212KY69_9HYPH</name>
<organism evidence="2">
    <name type="scientific">uncultured Pleomorphomonas sp</name>
    <dbReference type="NCBI Taxonomy" id="442121"/>
    <lineage>
        <taxon>Bacteria</taxon>
        <taxon>Pseudomonadati</taxon>
        <taxon>Pseudomonadota</taxon>
        <taxon>Alphaproteobacteria</taxon>
        <taxon>Hyphomicrobiales</taxon>
        <taxon>Pleomorphomonadaceae</taxon>
        <taxon>Pleomorphomonas</taxon>
        <taxon>environmental samples</taxon>
    </lineage>
</organism>
<feature type="region of interest" description="Disordered" evidence="1">
    <location>
        <begin position="176"/>
        <end position="218"/>
    </location>
</feature>
<feature type="compositionally biased region" description="Basic and acidic residues" evidence="1">
    <location>
        <begin position="184"/>
        <end position="202"/>
    </location>
</feature>
<reference evidence="2" key="1">
    <citation type="submission" date="2016-08" db="EMBL/GenBank/DDBJ databases">
        <authorList>
            <person name="Seilhamer J.J."/>
        </authorList>
    </citation>
    <scope>NUCLEOTIDE SEQUENCE</scope>
    <source>
        <strain evidence="2">86</strain>
    </source>
</reference>
<dbReference type="AlphaFoldDB" id="A0A212KY69"/>
<evidence type="ECO:0000313" key="2">
    <source>
        <dbReference type="EMBL" id="SCM70206.1"/>
    </source>
</evidence>